<protein>
    <submittedName>
        <fullName evidence="2">Rho guanine nucleotide exchange factor 10-like protein</fullName>
    </submittedName>
</protein>
<dbReference type="OrthoDB" id="6437726at2759"/>
<comment type="caution">
    <text evidence="2">The sequence shown here is derived from an EMBL/GenBank/DDBJ whole genome shotgun (WGS) entry which is preliminary data.</text>
</comment>
<gene>
    <name evidence="2" type="primary">X975_25666</name>
    <name evidence="2" type="ORF">TNCT_574141</name>
</gene>
<dbReference type="InterPro" id="IPR029526">
    <property type="entry name" value="PGBD"/>
</dbReference>
<reference evidence="2" key="1">
    <citation type="submission" date="2020-07" db="EMBL/GenBank/DDBJ databases">
        <title>Multicomponent nature underlies the extraordinary mechanical properties of spider dragline silk.</title>
        <authorList>
            <person name="Kono N."/>
            <person name="Nakamura H."/>
            <person name="Mori M."/>
            <person name="Yoshida Y."/>
            <person name="Ohtoshi R."/>
            <person name="Malay A.D."/>
            <person name="Moran D.A.P."/>
            <person name="Tomita M."/>
            <person name="Numata K."/>
            <person name="Arakawa K."/>
        </authorList>
    </citation>
    <scope>NUCLEOTIDE SEQUENCE</scope>
</reference>
<name>A0A8X6KNF5_TRICU</name>
<feature type="domain" description="PiggyBac transposable element-derived protein" evidence="1">
    <location>
        <begin position="16"/>
        <end position="78"/>
    </location>
</feature>
<sequence length="153" mass="17716">MMQSNCQEAKYTKVNCNMKYGSNEEFECSEAIEFYNKIMRGVNLEDQKTNTYKLDQKSCKWFKKVFFRLLMSAVVNSWIAYCELNFRKTPLLDFIAPPAEALMASGKLNAPYQHRRGTGCPSKTSRCCEYLVTTKHDGFAVNVHNKRRNNALK</sequence>
<evidence type="ECO:0000313" key="3">
    <source>
        <dbReference type="Proteomes" id="UP000887116"/>
    </source>
</evidence>
<dbReference type="EMBL" id="BMAO01002189">
    <property type="protein sequence ID" value="GFQ78951.1"/>
    <property type="molecule type" value="Genomic_DNA"/>
</dbReference>
<evidence type="ECO:0000313" key="2">
    <source>
        <dbReference type="EMBL" id="GFQ78951.1"/>
    </source>
</evidence>
<proteinExistence type="predicted"/>
<dbReference type="AlphaFoldDB" id="A0A8X6KNF5"/>
<dbReference type="Pfam" id="PF13843">
    <property type="entry name" value="DDE_Tnp_1_7"/>
    <property type="match status" value="1"/>
</dbReference>
<keyword evidence="3" id="KW-1185">Reference proteome</keyword>
<accession>A0A8X6KNF5</accession>
<organism evidence="2 3">
    <name type="scientific">Trichonephila clavata</name>
    <name type="common">Joro spider</name>
    <name type="synonym">Nephila clavata</name>
    <dbReference type="NCBI Taxonomy" id="2740835"/>
    <lineage>
        <taxon>Eukaryota</taxon>
        <taxon>Metazoa</taxon>
        <taxon>Ecdysozoa</taxon>
        <taxon>Arthropoda</taxon>
        <taxon>Chelicerata</taxon>
        <taxon>Arachnida</taxon>
        <taxon>Araneae</taxon>
        <taxon>Araneomorphae</taxon>
        <taxon>Entelegynae</taxon>
        <taxon>Araneoidea</taxon>
        <taxon>Nephilidae</taxon>
        <taxon>Trichonephila</taxon>
    </lineage>
</organism>
<dbReference type="Proteomes" id="UP000887116">
    <property type="component" value="Unassembled WGS sequence"/>
</dbReference>
<evidence type="ECO:0000259" key="1">
    <source>
        <dbReference type="Pfam" id="PF13843"/>
    </source>
</evidence>